<dbReference type="EMBL" id="KI894037">
    <property type="protein sequence ID" value="OBR81489.1"/>
    <property type="molecule type" value="Genomic_DNA"/>
</dbReference>
<dbReference type="PROSITE" id="PS51725">
    <property type="entry name" value="ABM"/>
    <property type="match status" value="1"/>
</dbReference>
<dbReference type="GeneID" id="28971958"/>
<dbReference type="Proteomes" id="UP000078595">
    <property type="component" value="Chromosome 8"/>
</dbReference>
<dbReference type="EMBL" id="CP144537">
    <property type="protein sequence ID" value="WWC63878.1"/>
    <property type="molecule type" value="Genomic_DNA"/>
</dbReference>
<sequence length="95" mass="11305">MVFTMICLLEAKPDKIEAMKNRILESAPIFRKDPETIEWTVQQDLENPAKFIIVERFETEESERIHHQGNPIFQPLIDFLDENMVRPYELHTFTT</sequence>
<keyword evidence="4" id="KW-1185">Reference proteome</keyword>
<dbReference type="Pfam" id="PF03992">
    <property type="entry name" value="ABM"/>
    <property type="match status" value="1"/>
</dbReference>
<reference evidence="2" key="1">
    <citation type="submission" date="2013-07" db="EMBL/GenBank/DDBJ databases">
        <title>The Genome Sequence of Cryptococcus dejecticola CBS10117.</title>
        <authorList>
            <consortium name="The Broad Institute Genome Sequencing Platform"/>
            <person name="Cuomo C."/>
            <person name="Litvintseva A."/>
            <person name="Chen Y."/>
            <person name="Heitman J."/>
            <person name="Sun S."/>
            <person name="Springer D."/>
            <person name="Dromer F."/>
            <person name="Young S.K."/>
            <person name="Zeng Q."/>
            <person name="Gargeya S."/>
            <person name="Fitzgerald M."/>
            <person name="Abouelleil A."/>
            <person name="Alvarado L."/>
            <person name="Berlin A.M."/>
            <person name="Chapman S.B."/>
            <person name="Dewar J."/>
            <person name="Goldberg J."/>
            <person name="Griggs A."/>
            <person name="Gujja S."/>
            <person name="Hansen M."/>
            <person name="Howarth C."/>
            <person name="Imamovic A."/>
            <person name="Larimer J."/>
            <person name="McCowan C."/>
            <person name="Murphy C."/>
            <person name="Pearson M."/>
            <person name="Priest M."/>
            <person name="Roberts A."/>
            <person name="Saif S."/>
            <person name="Shea T."/>
            <person name="Sykes S."/>
            <person name="Wortman J."/>
            <person name="Nusbaum C."/>
            <person name="Birren B."/>
        </authorList>
    </citation>
    <scope>NUCLEOTIDE SEQUENCE [LARGE SCALE GENOMIC DNA]</scope>
    <source>
        <strain evidence="2">CBS 10117</strain>
    </source>
</reference>
<organism evidence="2">
    <name type="scientific">Kwoniella dejecticola CBS 10117</name>
    <dbReference type="NCBI Taxonomy" id="1296121"/>
    <lineage>
        <taxon>Eukaryota</taxon>
        <taxon>Fungi</taxon>
        <taxon>Dikarya</taxon>
        <taxon>Basidiomycota</taxon>
        <taxon>Agaricomycotina</taxon>
        <taxon>Tremellomycetes</taxon>
        <taxon>Tremellales</taxon>
        <taxon>Cryptococcaceae</taxon>
        <taxon>Kwoniella</taxon>
    </lineage>
</organism>
<dbReference type="InterPro" id="IPR011008">
    <property type="entry name" value="Dimeric_a/b-barrel"/>
</dbReference>
<accession>A0A1A5ZUK8</accession>
<name>A0A1A5ZUK8_9TREE</name>
<proteinExistence type="predicted"/>
<evidence type="ECO:0000259" key="1">
    <source>
        <dbReference type="PROSITE" id="PS51725"/>
    </source>
</evidence>
<dbReference type="PANTHER" id="PTHR38052">
    <property type="entry name" value="EXPRESSED PROTEIN"/>
    <property type="match status" value="1"/>
</dbReference>
<protein>
    <recommendedName>
        <fullName evidence="1">ABM domain-containing protein</fullName>
    </recommendedName>
</protein>
<dbReference type="VEuPathDB" id="FungiDB:I303_08259"/>
<dbReference type="OrthoDB" id="194076at2759"/>
<dbReference type="SUPFAM" id="SSF54909">
    <property type="entry name" value="Dimeric alpha+beta barrel"/>
    <property type="match status" value="1"/>
</dbReference>
<evidence type="ECO:0000313" key="2">
    <source>
        <dbReference type="EMBL" id="OBR81489.1"/>
    </source>
</evidence>
<evidence type="ECO:0000313" key="3">
    <source>
        <dbReference type="EMBL" id="WWC63878.1"/>
    </source>
</evidence>
<reference evidence="3" key="2">
    <citation type="submission" date="2013-07" db="EMBL/GenBank/DDBJ databases">
        <authorList>
            <consortium name="The Broad Institute Genome Sequencing Platform"/>
            <person name="Cuomo C."/>
            <person name="Litvintseva A."/>
            <person name="Chen Y."/>
            <person name="Heitman J."/>
            <person name="Sun S."/>
            <person name="Springer D."/>
            <person name="Dromer F."/>
            <person name="Young S.K."/>
            <person name="Zeng Q."/>
            <person name="Gargeya S."/>
            <person name="Fitzgerald M."/>
            <person name="Abouelleil A."/>
            <person name="Alvarado L."/>
            <person name="Berlin A.M."/>
            <person name="Chapman S.B."/>
            <person name="Dewar J."/>
            <person name="Goldberg J."/>
            <person name="Griggs A."/>
            <person name="Gujja S."/>
            <person name="Hansen M."/>
            <person name="Howarth C."/>
            <person name="Imamovic A."/>
            <person name="Larimer J."/>
            <person name="McCowan C."/>
            <person name="Murphy C."/>
            <person name="Pearson M."/>
            <person name="Priest M."/>
            <person name="Roberts A."/>
            <person name="Saif S."/>
            <person name="Shea T."/>
            <person name="Sykes S."/>
            <person name="Wortman J."/>
            <person name="Nusbaum C."/>
            <person name="Birren B."/>
        </authorList>
    </citation>
    <scope>NUCLEOTIDE SEQUENCE</scope>
    <source>
        <strain evidence="3">CBS 10117</strain>
    </source>
</reference>
<evidence type="ECO:0000313" key="4">
    <source>
        <dbReference type="Proteomes" id="UP000078595"/>
    </source>
</evidence>
<dbReference type="KEGG" id="kdj:28971958"/>
<feature type="domain" description="ABM" evidence="1">
    <location>
        <begin position="3"/>
        <end position="93"/>
    </location>
</feature>
<dbReference type="STRING" id="1296121.A0A1A5ZUK8"/>
<reference evidence="3" key="3">
    <citation type="submission" date="2024-02" db="EMBL/GenBank/DDBJ databases">
        <title>Comparative genomics of Cryptococcus and Kwoniella reveals pathogenesis evolution and contrasting modes of karyotype evolution via chromosome fusion or intercentromeric recombination.</title>
        <authorList>
            <person name="Coelho M.A."/>
            <person name="David-Palma M."/>
            <person name="Shea T."/>
            <person name="Bowers K."/>
            <person name="McGinley-Smith S."/>
            <person name="Mohammad A.W."/>
            <person name="Gnirke A."/>
            <person name="Yurkov A.M."/>
            <person name="Nowrousian M."/>
            <person name="Sun S."/>
            <person name="Cuomo C.A."/>
            <person name="Heitman J."/>
        </authorList>
    </citation>
    <scope>NUCLEOTIDE SEQUENCE</scope>
    <source>
        <strain evidence="3">CBS 10117</strain>
    </source>
</reference>
<dbReference type="InterPro" id="IPR007138">
    <property type="entry name" value="ABM_dom"/>
</dbReference>
<dbReference type="AlphaFoldDB" id="A0A1A5ZUK8"/>
<gene>
    <name evidence="2" type="ORF">I303_08259</name>
    <name evidence="3" type="ORF">I303_106483</name>
</gene>
<dbReference type="RefSeq" id="XP_018259331.1">
    <property type="nucleotide sequence ID" value="XM_018411519.1"/>
</dbReference>
<dbReference type="Gene3D" id="3.30.70.100">
    <property type="match status" value="1"/>
</dbReference>
<dbReference type="PANTHER" id="PTHR38052:SF1">
    <property type="entry name" value="ABM DOMAIN-CONTAINING PROTEIN"/>
    <property type="match status" value="1"/>
</dbReference>